<feature type="domain" description="Jacalin-type lectin" evidence="4">
    <location>
        <begin position="454"/>
        <end position="607"/>
    </location>
</feature>
<dbReference type="GO" id="GO:0005615">
    <property type="term" value="C:extracellular space"/>
    <property type="evidence" value="ECO:0007669"/>
    <property type="project" value="TreeGrafter"/>
</dbReference>
<dbReference type="SUPFAM" id="SSF51101">
    <property type="entry name" value="Mannose-binding lectins"/>
    <property type="match status" value="2"/>
</dbReference>
<reference evidence="5" key="1">
    <citation type="submission" date="2021-01" db="EMBL/GenBank/DDBJ databases">
        <authorList>
            <person name="Kaushik A."/>
        </authorList>
    </citation>
    <scope>NUCLEOTIDE SEQUENCE</scope>
    <source>
        <strain evidence="5">AG3-T5</strain>
    </source>
</reference>
<dbReference type="GO" id="GO:0030246">
    <property type="term" value="F:carbohydrate binding"/>
    <property type="evidence" value="ECO:0007669"/>
    <property type="project" value="UniProtKB-KW"/>
</dbReference>
<evidence type="ECO:0000256" key="3">
    <source>
        <dbReference type="SAM" id="MobiDB-lite"/>
    </source>
</evidence>
<dbReference type="Pfam" id="PF01419">
    <property type="entry name" value="Jacalin"/>
    <property type="match status" value="1"/>
</dbReference>
<dbReference type="InterPro" id="IPR001229">
    <property type="entry name" value="Jacalin-like_lectin_dom"/>
</dbReference>
<protein>
    <recommendedName>
        <fullName evidence="4">Jacalin-type lectin domain-containing protein</fullName>
    </recommendedName>
</protein>
<keyword evidence="1" id="KW-0732">Signal</keyword>
<evidence type="ECO:0000313" key="5">
    <source>
        <dbReference type="EMBL" id="CAE6461414.1"/>
    </source>
</evidence>
<dbReference type="AlphaFoldDB" id="A0A8H3BQ79"/>
<dbReference type="PROSITE" id="PS51752">
    <property type="entry name" value="JACALIN_LECTIN"/>
    <property type="match status" value="1"/>
</dbReference>
<dbReference type="InterPro" id="IPR054586">
    <property type="entry name" value="MACPF_1_fungal"/>
</dbReference>
<proteinExistence type="predicted"/>
<dbReference type="InterPro" id="IPR052321">
    <property type="entry name" value="PolyBind_ProtTraffic"/>
</dbReference>
<feature type="compositionally biased region" description="Low complexity" evidence="3">
    <location>
        <begin position="191"/>
        <end position="205"/>
    </location>
</feature>
<feature type="region of interest" description="Disordered" evidence="3">
    <location>
        <begin position="181"/>
        <end position="215"/>
    </location>
</feature>
<organism evidence="5 6">
    <name type="scientific">Rhizoctonia solani</name>
    <dbReference type="NCBI Taxonomy" id="456999"/>
    <lineage>
        <taxon>Eukaryota</taxon>
        <taxon>Fungi</taxon>
        <taxon>Dikarya</taxon>
        <taxon>Basidiomycota</taxon>
        <taxon>Agaricomycotina</taxon>
        <taxon>Agaricomycetes</taxon>
        <taxon>Cantharellales</taxon>
        <taxon>Ceratobasidiaceae</taxon>
        <taxon>Rhizoctonia</taxon>
    </lineage>
</organism>
<evidence type="ECO:0000313" key="6">
    <source>
        <dbReference type="Proteomes" id="UP000663841"/>
    </source>
</evidence>
<dbReference type="InterPro" id="IPR036404">
    <property type="entry name" value="Jacalin-like_lectin_dom_sf"/>
</dbReference>
<dbReference type="Proteomes" id="UP000663841">
    <property type="component" value="Unassembled WGS sequence"/>
</dbReference>
<dbReference type="EMBL" id="CAJMWW010000268">
    <property type="protein sequence ID" value="CAE6461414.1"/>
    <property type="molecule type" value="Genomic_DNA"/>
</dbReference>
<keyword evidence="2" id="KW-0430">Lectin</keyword>
<sequence length="615" mass="67544">MQFTLDSNQQELQIIKSTSILNGVFFDPAAGPVTASRSAAILNSSDSGRVRAIHSSVTEDTILESELDAHYSQLGWPCPSKLPSKPWDILTPLNQRAIRSEIWASRRFMMQELAIVISPQDLCPEESLVEAFEAALRQRTNALRIRALREVFTTWGEMIPLNVVVGACMIANGRISGETALPDGGVSLGDSSPNRPNSSYPNDNSTSSNNRDHPYSLTDIVDQCLGTARSFTRRLESRVQGGSSQVLLKEGYEAWLKSIIDNPASWRIIKIVRAVPIIEILSSQLRDRIELLFTNSVILRSPSVGTPHMFSFDGNSNILRTIERITIWFSASRIRDIAVAYTGGVVAGPYSYGLSDHESQLDVLMLAPGEYITDMFVWSHSDGWIMGVQFVKNCPGVSPIYGIRTKDSITSRPPVLLSGNGNVLLALSGAYTSDGLSQLQAVWRSDVVIRRQRHTQTSCVGGSTGYVFNDLQYLADPATSRIAQITARSGGNHGVAKFQTTYVSVSGEALVRSETPPRGFDGGHMSTMTLEDGEYVIGVCGHHNNHGIQRLQFTTNRKTHPAFGADTGEIAFSFDAPKTRDGRDMVLHYMAGQSRGWLDAVLFVWAEMPLKMAEP</sequence>
<dbReference type="PANTHER" id="PTHR33589:SF1">
    <property type="entry name" value="ZYMOGEN GRANULE PROTEIN 16 HOMOLOG B"/>
    <property type="match status" value="1"/>
</dbReference>
<comment type="caution">
    <text evidence="5">The sequence shown here is derived from an EMBL/GenBank/DDBJ whole genome shotgun (WGS) entry which is preliminary data.</text>
</comment>
<evidence type="ECO:0000259" key="4">
    <source>
        <dbReference type="PROSITE" id="PS51752"/>
    </source>
</evidence>
<evidence type="ECO:0000256" key="2">
    <source>
        <dbReference type="ARBA" id="ARBA00022734"/>
    </source>
</evidence>
<dbReference type="Gene3D" id="2.100.10.30">
    <property type="entry name" value="Jacalin-like lectin domain"/>
    <property type="match status" value="2"/>
</dbReference>
<gene>
    <name evidence="5" type="ORF">RDB_LOCUS152530</name>
</gene>
<dbReference type="PANTHER" id="PTHR33589">
    <property type="entry name" value="OS11G0524900 PROTEIN"/>
    <property type="match status" value="1"/>
</dbReference>
<name>A0A8H3BQ79_9AGAM</name>
<evidence type="ECO:0000256" key="1">
    <source>
        <dbReference type="ARBA" id="ARBA00022729"/>
    </source>
</evidence>
<accession>A0A8H3BQ79</accession>
<dbReference type="Pfam" id="PF22693">
    <property type="entry name" value="MACPF_1"/>
    <property type="match status" value="1"/>
</dbReference>